<sequence>MPLRVKAAAAAPALLSLTLLTVPAAAQVRIGLAAPLTGPDAGFGGGMRAGVEQAVADINRAGGIVGQKIQLVVQDDAGDPKQAAEAARRLAAAGVRLVVGPLDSGATAAALPIFEEAGLLAVTPGATWASLTARGAGRLFRLAGNDAQQGAVAGAWLAETFQGRPVAILNDKTGFGRSLAEDAARVLRSRGGREALFEGINRGDKDFPALIGRMRAAGVEAVYFGGLAPEAAMLVRALREAGLQAPLVASDGILDKDFAQLAGPGAEGTLMTLAPDPPRLPETKGAKGARTPEDEMFAAPAYAAIEVIRQGIEGARSTDPAKVAAFLHAGRPLRTVVGEVAFDGKGDLTRSPYRLHVWHRTPDGRIDYAGNAVPR</sequence>
<dbReference type="PRINTS" id="PR00337">
    <property type="entry name" value="LEUILEVALBP"/>
</dbReference>
<gene>
    <name evidence="8" type="primary">braC_2</name>
    <name evidence="8" type="ORF">LKMONMHP_3130</name>
</gene>
<dbReference type="InterPro" id="IPR028081">
    <property type="entry name" value="Leu-bd"/>
</dbReference>
<organism evidence="8 9">
    <name type="scientific">Methylobacterium organophilum</name>
    <dbReference type="NCBI Taxonomy" id="410"/>
    <lineage>
        <taxon>Bacteria</taxon>
        <taxon>Pseudomonadati</taxon>
        <taxon>Pseudomonadota</taxon>
        <taxon>Alphaproteobacteria</taxon>
        <taxon>Hyphomicrobiales</taxon>
        <taxon>Methylobacteriaceae</taxon>
        <taxon>Methylobacterium</taxon>
    </lineage>
</organism>
<evidence type="ECO:0000313" key="8">
    <source>
        <dbReference type="EMBL" id="GJE28263.1"/>
    </source>
</evidence>
<protein>
    <submittedName>
        <fullName evidence="8">Leucine-, isoleucine-, valine-, threonine-, and alanine-binding protein</fullName>
    </submittedName>
</protein>
<comment type="caution">
    <text evidence="8">The sequence shown here is derived from an EMBL/GenBank/DDBJ whole genome shotgun (WGS) entry which is preliminary data.</text>
</comment>
<keyword evidence="2" id="KW-0813">Transport</keyword>
<evidence type="ECO:0000256" key="2">
    <source>
        <dbReference type="ARBA" id="ARBA00022448"/>
    </source>
</evidence>
<evidence type="ECO:0000313" key="9">
    <source>
        <dbReference type="Proteomes" id="UP001055156"/>
    </source>
</evidence>
<keyword evidence="3 6" id="KW-0732">Signal</keyword>
<reference evidence="8" key="2">
    <citation type="submission" date="2021-08" db="EMBL/GenBank/DDBJ databases">
        <authorList>
            <person name="Tani A."/>
            <person name="Ola A."/>
            <person name="Ogura Y."/>
            <person name="Katsura K."/>
            <person name="Hayashi T."/>
        </authorList>
    </citation>
    <scope>NUCLEOTIDE SEQUENCE</scope>
    <source>
        <strain evidence="8">NBRC 15689</strain>
    </source>
</reference>
<evidence type="ECO:0000256" key="1">
    <source>
        <dbReference type="ARBA" id="ARBA00010062"/>
    </source>
</evidence>
<dbReference type="EMBL" id="BPQV01000009">
    <property type="protein sequence ID" value="GJE28263.1"/>
    <property type="molecule type" value="Genomic_DNA"/>
</dbReference>
<evidence type="ECO:0000256" key="5">
    <source>
        <dbReference type="SAM" id="MobiDB-lite"/>
    </source>
</evidence>
<feature type="compositionally biased region" description="Basic and acidic residues" evidence="5">
    <location>
        <begin position="279"/>
        <end position="290"/>
    </location>
</feature>
<dbReference type="PANTHER" id="PTHR47151:SF2">
    <property type="entry name" value="AMINO ACID BINDING PROTEIN"/>
    <property type="match status" value="1"/>
</dbReference>
<dbReference type="PANTHER" id="PTHR47151">
    <property type="entry name" value="LEU/ILE/VAL-BINDING ABC TRANSPORTER SUBUNIT"/>
    <property type="match status" value="1"/>
</dbReference>
<feature type="region of interest" description="Disordered" evidence="5">
    <location>
        <begin position="270"/>
        <end position="290"/>
    </location>
</feature>
<feature type="signal peptide" evidence="6">
    <location>
        <begin position="1"/>
        <end position="26"/>
    </location>
</feature>
<proteinExistence type="inferred from homology"/>
<dbReference type="InterPro" id="IPR028082">
    <property type="entry name" value="Peripla_BP_I"/>
</dbReference>
<dbReference type="Gene3D" id="3.40.50.2300">
    <property type="match status" value="2"/>
</dbReference>
<dbReference type="SUPFAM" id="SSF53822">
    <property type="entry name" value="Periplasmic binding protein-like I"/>
    <property type="match status" value="1"/>
</dbReference>
<dbReference type="Proteomes" id="UP001055156">
    <property type="component" value="Unassembled WGS sequence"/>
</dbReference>
<dbReference type="Pfam" id="PF13458">
    <property type="entry name" value="Peripla_BP_6"/>
    <property type="match status" value="1"/>
</dbReference>
<dbReference type="CDD" id="cd06342">
    <property type="entry name" value="PBP1_ABC_LIVBP-like"/>
    <property type="match status" value="1"/>
</dbReference>
<evidence type="ECO:0000256" key="6">
    <source>
        <dbReference type="SAM" id="SignalP"/>
    </source>
</evidence>
<evidence type="ECO:0000256" key="3">
    <source>
        <dbReference type="ARBA" id="ARBA00022729"/>
    </source>
</evidence>
<dbReference type="RefSeq" id="WP_238312148.1">
    <property type="nucleotide sequence ID" value="NZ_BPQV01000009.1"/>
</dbReference>
<accession>A0ABQ4T9I8</accession>
<name>A0ABQ4T9I8_METOR</name>
<keyword evidence="4" id="KW-0029">Amino-acid transport</keyword>
<evidence type="ECO:0000259" key="7">
    <source>
        <dbReference type="Pfam" id="PF13458"/>
    </source>
</evidence>
<keyword evidence="9" id="KW-1185">Reference proteome</keyword>
<dbReference type="InterPro" id="IPR000709">
    <property type="entry name" value="Leu_Ile_Val-bd"/>
</dbReference>
<evidence type="ECO:0000256" key="4">
    <source>
        <dbReference type="ARBA" id="ARBA00022970"/>
    </source>
</evidence>
<feature type="chain" id="PRO_5047519852" evidence="6">
    <location>
        <begin position="27"/>
        <end position="375"/>
    </location>
</feature>
<reference evidence="8" key="1">
    <citation type="journal article" date="2021" name="Front. Microbiol.">
        <title>Comprehensive Comparative Genomics and Phenotyping of Methylobacterium Species.</title>
        <authorList>
            <person name="Alessa O."/>
            <person name="Ogura Y."/>
            <person name="Fujitani Y."/>
            <person name="Takami H."/>
            <person name="Hayashi T."/>
            <person name="Sahin N."/>
            <person name="Tani A."/>
        </authorList>
    </citation>
    <scope>NUCLEOTIDE SEQUENCE</scope>
    <source>
        <strain evidence="8">NBRC 15689</strain>
    </source>
</reference>
<comment type="similarity">
    <text evidence="1">Belongs to the leucine-binding protein family.</text>
</comment>
<feature type="domain" description="Leucine-binding protein" evidence="7">
    <location>
        <begin position="27"/>
        <end position="354"/>
    </location>
</feature>